<organism evidence="3 4">
    <name type="scientific">Rickenella mellea</name>
    <dbReference type="NCBI Taxonomy" id="50990"/>
    <lineage>
        <taxon>Eukaryota</taxon>
        <taxon>Fungi</taxon>
        <taxon>Dikarya</taxon>
        <taxon>Basidiomycota</taxon>
        <taxon>Agaricomycotina</taxon>
        <taxon>Agaricomycetes</taxon>
        <taxon>Hymenochaetales</taxon>
        <taxon>Rickenellaceae</taxon>
        <taxon>Rickenella</taxon>
    </lineage>
</organism>
<dbReference type="Pfam" id="PF12192">
    <property type="entry name" value="CBP"/>
    <property type="match status" value="1"/>
</dbReference>
<sequence>MKLTCALIALALALPIVAIPTPVDPTHKCLRKKANIQIKRACDVTGCILSLGGSVPSCKPAAAEGGLNPELNDACLASIGEGLYEYVRPHLSPYHVCELITPNSRVAPGVSRHP</sequence>
<keyword evidence="1" id="KW-0732">Signal</keyword>
<evidence type="ECO:0000313" key="4">
    <source>
        <dbReference type="Proteomes" id="UP000294933"/>
    </source>
</evidence>
<evidence type="ECO:0000313" key="3">
    <source>
        <dbReference type="EMBL" id="TDL29073.1"/>
    </source>
</evidence>
<dbReference type="Proteomes" id="UP000294933">
    <property type="component" value="Unassembled WGS sequence"/>
</dbReference>
<dbReference type="InterPro" id="IPR022013">
    <property type="entry name" value="CBP"/>
</dbReference>
<feature type="domain" description="Fungal calcium binding protein" evidence="2">
    <location>
        <begin position="40"/>
        <end position="79"/>
    </location>
</feature>
<keyword evidence="4" id="KW-1185">Reference proteome</keyword>
<feature type="signal peptide" evidence="1">
    <location>
        <begin position="1"/>
        <end position="18"/>
    </location>
</feature>
<dbReference type="EMBL" id="ML170156">
    <property type="protein sequence ID" value="TDL29073.1"/>
    <property type="molecule type" value="Genomic_DNA"/>
</dbReference>
<accession>A0A4R5XDL2</accession>
<proteinExistence type="predicted"/>
<dbReference type="OrthoDB" id="3036244at2759"/>
<dbReference type="AlphaFoldDB" id="A0A4R5XDL2"/>
<dbReference type="Gene3D" id="1.10.1740.120">
    <property type="match status" value="1"/>
</dbReference>
<name>A0A4R5XDL2_9AGAM</name>
<dbReference type="VEuPathDB" id="FungiDB:BD410DRAFT_2701"/>
<evidence type="ECO:0000259" key="2">
    <source>
        <dbReference type="Pfam" id="PF12192"/>
    </source>
</evidence>
<evidence type="ECO:0000256" key="1">
    <source>
        <dbReference type="SAM" id="SignalP"/>
    </source>
</evidence>
<reference evidence="3 4" key="1">
    <citation type="submission" date="2018-06" db="EMBL/GenBank/DDBJ databases">
        <title>A transcriptomic atlas of mushroom development highlights an independent origin of complex multicellularity.</title>
        <authorList>
            <consortium name="DOE Joint Genome Institute"/>
            <person name="Krizsan K."/>
            <person name="Almasi E."/>
            <person name="Merenyi Z."/>
            <person name="Sahu N."/>
            <person name="Viragh M."/>
            <person name="Koszo T."/>
            <person name="Mondo S."/>
            <person name="Kiss B."/>
            <person name="Balint B."/>
            <person name="Kues U."/>
            <person name="Barry K."/>
            <person name="Hegedus J.C."/>
            <person name="Henrissat B."/>
            <person name="Johnson J."/>
            <person name="Lipzen A."/>
            <person name="Ohm R."/>
            <person name="Nagy I."/>
            <person name="Pangilinan J."/>
            <person name="Yan J."/>
            <person name="Xiong Y."/>
            <person name="Grigoriev I.V."/>
            <person name="Hibbett D.S."/>
            <person name="Nagy L.G."/>
        </authorList>
    </citation>
    <scope>NUCLEOTIDE SEQUENCE [LARGE SCALE GENOMIC DNA]</scope>
    <source>
        <strain evidence="3 4">SZMC22713</strain>
    </source>
</reference>
<gene>
    <name evidence="3" type="ORF">BD410DRAFT_2701</name>
</gene>
<feature type="chain" id="PRO_5020812187" description="Fungal calcium binding protein domain-containing protein" evidence="1">
    <location>
        <begin position="19"/>
        <end position="114"/>
    </location>
</feature>
<protein>
    <recommendedName>
        <fullName evidence="2">Fungal calcium binding protein domain-containing protein</fullName>
    </recommendedName>
</protein>